<reference evidence="2" key="1">
    <citation type="submission" date="2014-11" db="EMBL/GenBank/DDBJ databases">
        <authorList>
            <person name="Amaro Gonzalez C."/>
        </authorList>
    </citation>
    <scope>NUCLEOTIDE SEQUENCE</scope>
</reference>
<dbReference type="AlphaFoldDB" id="A0A0E9UXA8"/>
<keyword evidence="1" id="KW-0472">Membrane</keyword>
<dbReference type="EMBL" id="GBXM01038767">
    <property type="protein sequence ID" value="JAH69810.1"/>
    <property type="molecule type" value="Transcribed_RNA"/>
</dbReference>
<evidence type="ECO:0000313" key="2">
    <source>
        <dbReference type="EMBL" id="JAH69810.1"/>
    </source>
</evidence>
<keyword evidence="1" id="KW-1133">Transmembrane helix</keyword>
<sequence>MVESITEMATCQLAVDICSFTLELLLTIICNHYFILFYFDSLILEYQITFAIQDHVLCHIWIGR</sequence>
<reference evidence="2" key="2">
    <citation type="journal article" date="2015" name="Fish Shellfish Immunol.">
        <title>Early steps in the European eel (Anguilla anguilla)-Vibrio vulnificus interaction in the gills: Role of the RtxA13 toxin.</title>
        <authorList>
            <person name="Callol A."/>
            <person name="Pajuelo D."/>
            <person name="Ebbesson L."/>
            <person name="Teles M."/>
            <person name="MacKenzie S."/>
            <person name="Amaro C."/>
        </authorList>
    </citation>
    <scope>NUCLEOTIDE SEQUENCE</scope>
</reference>
<keyword evidence="1" id="KW-0812">Transmembrane</keyword>
<accession>A0A0E9UXA8</accession>
<protein>
    <submittedName>
        <fullName evidence="2">Uncharacterized protein</fullName>
    </submittedName>
</protein>
<proteinExistence type="predicted"/>
<feature type="transmembrane region" description="Helical" evidence="1">
    <location>
        <begin position="20"/>
        <end position="39"/>
    </location>
</feature>
<evidence type="ECO:0000256" key="1">
    <source>
        <dbReference type="SAM" id="Phobius"/>
    </source>
</evidence>
<name>A0A0E9UXA8_ANGAN</name>
<organism evidence="2">
    <name type="scientific">Anguilla anguilla</name>
    <name type="common">European freshwater eel</name>
    <name type="synonym">Muraena anguilla</name>
    <dbReference type="NCBI Taxonomy" id="7936"/>
    <lineage>
        <taxon>Eukaryota</taxon>
        <taxon>Metazoa</taxon>
        <taxon>Chordata</taxon>
        <taxon>Craniata</taxon>
        <taxon>Vertebrata</taxon>
        <taxon>Euteleostomi</taxon>
        <taxon>Actinopterygii</taxon>
        <taxon>Neopterygii</taxon>
        <taxon>Teleostei</taxon>
        <taxon>Anguilliformes</taxon>
        <taxon>Anguillidae</taxon>
        <taxon>Anguilla</taxon>
    </lineage>
</organism>